<protein>
    <submittedName>
        <fullName evidence="2">Uncharacterized protein</fullName>
    </submittedName>
</protein>
<organism evidence="2 3">
    <name type="scientific">Aspergillus arachidicola</name>
    <dbReference type="NCBI Taxonomy" id="656916"/>
    <lineage>
        <taxon>Eukaryota</taxon>
        <taxon>Fungi</taxon>
        <taxon>Dikarya</taxon>
        <taxon>Ascomycota</taxon>
        <taxon>Pezizomycotina</taxon>
        <taxon>Eurotiomycetes</taxon>
        <taxon>Eurotiomycetidae</taxon>
        <taxon>Eurotiales</taxon>
        <taxon>Aspergillaceae</taxon>
        <taxon>Aspergillus</taxon>
        <taxon>Aspergillus subgen. Circumdati</taxon>
    </lineage>
</organism>
<comment type="caution">
    <text evidence="2">The sequence shown here is derived from an EMBL/GenBank/DDBJ whole genome shotgun (WGS) entry which is preliminary data.</text>
</comment>
<evidence type="ECO:0000313" key="3">
    <source>
        <dbReference type="Proteomes" id="UP000231358"/>
    </source>
</evidence>
<dbReference type="Proteomes" id="UP000231358">
    <property type="component" value="Unassembled WGS sequence"/>
</dbReference>
<accession>A0A2G7FFF7</accession>
<name>A0A2G7FFF7_9EURO</name>
<feature type="region of interest" description="Disordered" evidence="1">
    <location>
        <begin position="65"/>
        <end position="125"/>
    </location>
</feature>
<keyword evidence="3" id="KW-1185">Reference proteome</keyword>
<proteinExistence type="predicted"/>
<dbReference type="EMBL" id="NEXV01000689">
    <property type="protein sequence ID" value="PIG79366.1"/>
    <property type="molecule type" value="Genomic_DNA"/>
</dbReference>
<evidence type="ECO:0000313" key="2">
    <source>
        <dbReference type="EMBL" id="PIG79366.1"/>
    </source>
</evidence>
<gene>
    <name evidence="2" type="ORF">AARAC_009100</name>
</gene>
<dbReference type="AlphaFoldDB" id="A0A2G7FFF7"/>
<reference evidence="2 3" key="1">
    <citation type="submission" date="2017-05" db="EMBL/GenBank/DDBJ databases">
        <title>Genome sequence for an aflatoxigenic pathogen of Argentinian peanut, Aspergillus arachidicola.</title>
        <authorList>
            <person name="Moore G."/>
            <person name="Beltz S.B."/>
            <person name="Mack B.M."/>
        </authorList>
    </citation>
    <scope>NUCLEOTIDE SEQUENCE [LARGE SCALE GENOMIC DNA]</scope>
    <source>
        <strain evidence="2 3">CBS 117610</strain>
    </source>
</reference>
<sequence>MESDDDFKFIFIYNNSSTLLHYSKKPYFTVYTLSVLHKDTTMSFDSTEEKTRGFSHPIYSSHKFKMSQQQQHYPSHNAPPPPPYSGQFQPMPPNPQYGYPPQPYADHPQPMMGNPQYPPQPHHTQSSMRSLKIEFSSWTSRHLAINDVGQGSLLYTVDLHNRNPQMEFKNTATNNTIATVHMRALKPEMDIKLHGRDIRLRVHRSMKPETTYHSIAFPTMSFTWKTTSAWKFLSFECVDQNNVTVARFTPASSCSMRKFGQLDILLPQATSGAAMDELMLTGVSFMYYEYLSHTRNTTVAVTA</sequence>
<evidence type="ECO:0000256" key="1">
    <source>
        <dbReference type="SAM" id="MobiDB-lite"/>
    </source>
</evidence>
<feature type="compositionally biased region" description="Pro residues" evidence="1">
    <location>
        <begin position="77"/>
        <end position="103"/>
    </location>
</feature>